<protein>
    <submittedName>
        <fullName evidence="1">Uncharacterized protein</fullName>
    </submittedName>
</protein>
<name>J9FU84_9ZZZZ</name>
<dbReference type="EMBL" id="AMCI01007155">
    <property type="protein sequence ID" value="EJW93122.1"/>
    <property type="molecule type" value="Genomic_DNA"/>
</dbReference>
<dbReference type="AlphaFoldDB" id="J9FU84"/>
<proteinExistence type="predicted"/>
<accession>J9FU84</accession>
<gene>
    <name evidence="1" type="ORF">EVA_18774</name>
</gene>
<comment type="caution">
    <text evidence="1">The sequence shown here is derived from an EMBL/GenBank/DDBJ whole genome shotgun (WGS) entry which is preliminary data.</text>
</comment>
<reference evidence="1" key="1">
    <citation type="journal article" date="2012" name="PLoS ONE">
        <title>Gene sets for utilization of primary and secondary nutrition supplies in the distal gut of endangered iberian lynx.</title>
        <authorList>
            <person name="Alcaide M."/>
            <person name="Messina E."/>
            <person name="Richter M."/>
            <person name="Bargiela R."/>
            <person name="Peplies J."/>
            <person name="Huws S.A."/>
            <person name="Newbold C.J."/>
            <person name="Golyshin P.N."/>
            <person name="Simon M.A."/>
            <person name="Lopez G."/>
            <person name="Yakimov M.M."/>
            <person name="Ferrer M."/>
        </authorList>
    </citation>
    <scope>NUCLEOTIDE SEQUENCE</scope>
</reference>
<evidence type="ECO:0000313" key="1">
    <source>
        <dbReference type="EMBL" id="EJW93122.1"/>
    </source>
</evidence>
<organism evidence="1">
    <name type="scientific">gut metagenome</name>
    <dbReference type="NCBI Taxonomy" id="749906"/>
    <lineage>
        <taxon>unclassified sequences</taxon>
        <taxon>metagenomes</taxon>
        <taxon>organismal metagenomes</taxon>
    </lineage>
</organism>
<sequence>MLFLFLLYRLFRRSLVSAAVSLPCTDVKGERFSG</sequence>